<accession>A0A1H2EVK2</accession>
<organism evidence="10 11">
    <name type="scientific">Geopseudomonas guangdongensis</name>
    <dbReference type="NCBI Taxonomy" id="1245526"/>
    <lineage>
        <taxon>Bacteria</taxon>
        <taxon>Pseudomonadati</taxon>
        <taxon>Pseudomonadota</taxon>
        <taxon>Gammaproteobacteria</taxon>
        <taxon>Pseudomonadales</taxon>
        <taxon>Pseudomonadaceae</taxon>
        <taxon>Geopseudomonas</taxon>
    </lineage>
</organism>
<dbReference type="RefSeq" id="WP_090212379.1">
    <property type="nucleotide sequence ID" value="NZ_LT629780.1"/>
</dbReference>
<reference evidence="11" key="1">
    <citation type="submission" date="2016-10" db="EMBL/GenBank/DDBJ databases">
        <authorList>
            <person name="Varghese N."/>
            <person name="Submissions S."/>
        </authorList>
    </citation>
    <scope>NUCLEOTIDE SEQUENCE [LARGE SCALE GENOMIC DNA]</scope>
    <source>
        <strain evidence="11">CCTCC 2012022</strain>
    </source>
</reference>
<dbReference type="AlphaFoldDB" id="A0A1H2EVK2"/>
<protein>
    <recommendedName>
        <fullName evidence="3">diguanylate cyclase</fullName>
        <ecNumber evidence="3">2.7.7.65</ecNumber>
    </recommendedName>
</protein>
<dbReference type="PROSITE" id="PS50839">
    <property type="entry name" value="CHASE"/>
    <property type="match status" value="1"/>
</dbReference>
<keyword evidence="11" id="KW-1185">Reference proteome</keyword>
<sequence>MPPASPAPDTSSAFCTHRCQWVFSGLLLLLGLGLTVLIATRLQDHDQLLARTQFEHLAQARLVRLHERLDERVRDLESVRYFMEASQDVDLHEFRHFTAPLLRDNLALVWAPHLDLSGSDAGQRMERFSAQARVQVGSTFRLIEVDPLGNLKPLQPRGMHYPLLFVQNSKLANLPLGLDLASPGPRREAMLRALASDQTRISRSVRLVGPAPEDSQGLILITPVRPLHKRHAHTADTPPEGMLANGMSLRQWLEDSLGTPLRTQLALELYDLTEGHGSDAPIYRSGQAADSPLHWQGRFSVGGNTYRLDVRPTPELLGNLPQDSPWLALLTGTLLSLLLAILLWVLLSQRRRALALVAERTAELRALSITDPLTGIHNRRYFLERFEAELARSQREQRPLALVMLDIDHFKRINDGFGHDVGDLVLQELCRRIASRLRRGDEFCRLGGEEFVVLCPATDAEQAAQLAEALREQVRSQPFPQAGAVTVSLGVAACAGGGDGATLLQRADRALYRAKAGGRDRACLEAPPAP</sequence>
<evidence type="ECO:0000259" key="9">
    <source>
        <dbReference type="PROSITE" id="PS50887"/>
    </source>
</evidence>
<keyword evidence="4 7" id="KW-0812">Transmembrane</keyword>
<evidence type="ECO:0000256" key="1">
    <source>
        <dbReference type="ARBA" id="ARBA00001946"/>
    </source>
</evidence>
<dbReference type="FunFam" id="3.30.70.270:FF:000001">
    <property type="entry name" value="Diguanylate cyclase domain protein"/>
    <property type="match status" value="1"/>
</dbReference>
<dbReference type="GO" id="GO:0005886">
    <property type="term" value="C:plasma membrane"/>
    <property type="evidence" value="ECO:0007669"/>
    <property type="project" value="UniProtKB-SubCell"/>
</dbReference>
<dbReference type="InterPro" id="IPR043128">
    <property type="entry name" value="Rev_trsase/Diguanyl_cyclase"/>
</dbReference>
<gene>
    <name evidence="10" type="ORF">SAMN05216580_0860</name>
</gene>
<dbReference type="CDD" id="cd01949">
    <property type="entry name" value="GGDEF"/>
    <property type="match status" value="1"/>
</dbReference>
<evidence type="ECO:0000313" key="10">
    <source>
        <dbReference type="EMBL" id="SDT99115.1"/>
    </source>
</evidence>
<proteinExistence type="predicted"/>
<feature type="transmembrane region" description="Helical" evidence="7">
    <location>
        <begin position="326"/>
        <end position="347"/>
    </location>
</feature>
<dbReference type="Pfam" id="PF03924">
    <property type="entry name" value="CHASE"/>
    <property type="match status" value="1"/>
</dbReference>
<dbReference type="GO" id="GO:1902201">
    <property type="term" value="P:negative regulation of bacterial-type flagellum-dependent cell motility"/>
    <property type="evidence" value="ECO:0007669"/>
    <property type="project" value="TreeGrafter"/>
</dbReference>
<dbReference type="InterPro" id="IPR050469">
    <property type="entry name" value="Diguanylate_Cyclase"/>
</dbReference>
<evidence type="ECO:0000256" key="3">
    <source>
        <dbReference type="ARBA" id="ARBA00012528"/>
    </source>
</evidence>
<keyword evidence="5 7" id="KW-1133">Transmembrane helix</keyword>
<dbReference type="GO" id="GO:0052621">
    <property type="term" value="F:diguanylate cyclase activity"/>
    <property type="evidence" value="ECO:0007669"/>
    <property type="project" value="UniProtKB-EC"/>
</dbReference>
<dbReference type="InterPro" id="IPR006189">
    <property type="entry name" value="CHASE_dom"/>
</dbReference>
<dbReference type="NCBIfam" id="TIGR00254">
    <property type="entry name" value="GGDEF"/>
    <property type="match status" value="1"/>
</dbReference>
<dbReference type="GO" id="GO:0007165">
    <property type="term" value="P:signal transduction"/>
    <property type="evidence" value="ECO:0007669"/>
    <property type="project" value="UniProtKB-ARBA"/>
</dbReference>
<dbReference type="SMART" id="SM00267">
    <property type="entry name" value="GGDEF"/>
    <property type="match status" value="1"/>
</dbReference>
<dbReference type="EMBL" id="LT629780">
    <property type="protein sequence ID" value="SDT99115.1"/>
    <property type="molecule type" value="Genomic_DNA"/>
</dbReference>
<evidence type="ECO:0000256" key="7">
    <source>
        <dbReference type="SAM" id="Phobius"/>
    </source>
</evidence>
<name>A0A1H2EVK2_9GAMM</name>
<keyword evidence="6 7" id="KW-0472">Membrane</keyword>
<dbReference type="PANTHER" id="PTHR45138:SF24">
    <property type="entry name" value="DIGUANYLATE CYCLASE DGCC-RELATED"/>
    <property type="match status" value="1"/>
</dbReference>
<dbReference type="EC" id="2.7.7.65" evidence="3"/>
<dbReference type="SUPFAM" id="SSF55073">
    <property type="entry name" value="Nucleotide cyclase"/>
    <property type="match status" value="1"/>
</dbReference>
<dbReference type="Proteomes" id="UP000243063">
    <property type="component" value="Chromosome I"/>
</dbReference>
<dbReference type="PROSITE" id="PS50887">
    <property type="entry name" value="GGDEF"/>
    <property type="match status" value="1"/>
</dbReference>
<evidence type="ECO:0000256" key="4">
    <source>
        <dbReference type="ARBA" id="ARBA00022692"/>
    </source>
</evidence>
<evidence type="ECO:0000256" key="2">
    <source>
        <dbReference type="ARBA" id="ARBA00004533"/>
    </source>
</evidence>
<dbReference type="InterPro" id="IPR042240">
    <property type="entry name" value="CHASE_sf"/>
</dbReference>
<evidence type="ECO:0000256" key="6">
    <source>
        <dbReference type="ARBA" id="ARBA00023136"/>
    </source>
</evidence>
<dbReference type="InterPro" id="IPR000160">
    <property type="entry name" value="GGDEF_dom"/>
</dbReference>
<evidence type="ECO:0000313" key="11">
    <source>
        <dbReference type="Proteomes" id="UP000243063"/>
    </source>
</evidence>
<dbReference type="Pfam" id="PF00990">
    <property type="entry name" value="GGDEF"/>
    <property type="match status" value="1"/>
</dbReference>
<comment type="subcellular location">
    <subcellularLocation>
        <location evidence="2">Cell inner membrane</location>
    </subcellularLocation>
</comment>
<dbReference type="SMART" id="SM01079">
    <property type="entry name" value="CHASE"/>
    <property type="match status" value="1"/>
</dbReference>
<evidence type="ECO:0000259" key="8">
    <source>
        <dbReference type="PROSITE" id="PS50839"/>
    </source>
</evidence>
<feature type="transmembrane region" description="Helical" evidence="7">
    <location>
        <begin position="21"/>
        <end position="42"/>
    </location>
</feature>
<dbReference type="OrthoDB" id="9813903at2"/>
<dbReference type="STRING" id="1245526.SAMN05216580_0860"/>
<dbReference type="GO" id="GO:0043709">
    <property type="term" value="P:cell adhesion involved in single-species biofilm formation"/>
    <property type="evidence" value="ECO:0007669"/>
    <property type="project" value="TreeGrafter"/>
</dbReference>
<dbReference type="Gene3D" id="3.30.450.350">
    <property type="entry name" value="CHASE domain"/>
    <property type="match status" value="1"/>
</dbReference>
<feature type="domain" description="CHASE" evidence="8">
    <location>
        <begin position="85"/>
        <end position="224"/>
    </location>
</feature>
<dbReference type="PANTHER" id="PTHR45138">
    <property type="entry name" value="REGULATORY COMPONENTS OF SENSORY TRANSDUCTION SYSTEM"/>
    <property type="match status" value="1"/>
</dbReference>
<feature type="domain" description="GGDEF" evidence="9">
    <location>
        <begin position="398"/>
        <end position="527"/>
    </location>
</feature>
<evidence type="ECO:0000256" key="5">
    <source>
        <dbReference type="ARBA" id="ARBA00022989"/>
    </source>
</evidence>
<comment type="cofactor">
    <cofactor evidence="1">
        <name>Mg(2+)</name>
        <dbReference type="ChEBI" id="CHEBI:18420"/>
    </cofactor>
</comment>
<dbReference type="InterPro" id="IPR029787">
    <property type="entry name" value="Nucleotide_cyclase"/>
</dbReference>
<dbReference type="Gene3D" id="3.30.70.270">
    <property type="match status" value="1"/>
</dbReference>